<accession>A0A199VSR7</accession>
<name>A0A199VSR7_ANACO</name>
<dbReference type="SUPFAM" id="SSF54001">
    <property type="entry name" value="Cysteine proteinases"/>
    <property type="match status" value="1"/>
</dbReference>
<dbReference type="InterPro" id="IPR000668">
    <property type="entry name" value="Peptidase_C1A_C"/>
</dbReference>
<comment type="caution">
    <text evidence="4">The sequence shown here is derived from an EMBL/GenBank/DDBJ whole genome shotgun (WGS) entry which is preliminary data.</text>
</comment>
<dbReference type="InterPro" id="IPR013128">
    <property type="entry name" value="Peptidase_C1A"/>
</dbReference>
<organism evidence="4 5">
    <name type="scientific">Ananas comosus</name>
    <name type="common">Pineapple</name>
    <name type="synonym">Ananas ananas</name>
    <dbReference type="NCBI Taxonomy" id="4615"/>
    <lineage>
        <taxon>Eukaryota</taxon>
        <taxon>Viridiplantae</taxon>
        <taxon>Streptophyta</taxon>
        <taxon>Embryophyta</taxon>
        <taxon>Tracheophyta</taxon>
        <taxon>Spermatophyta</taxon>
        <taxon>Magnoliopsida</taxon>
        <taxon>Liliopsida</taxon>
        <taxon>Poales</taxon>
        <taxon>Bromeliaceae</taxon>
        <taxon>Bromelioideae</taxon>
        <taxon>Ananas</taxon>
    </lineage>
</organism>
<dbReference type="InterPro" id="IPR038765">
    <property type="entry name" value="Papain-like_cys_pep_sf"/>
</dbReference>
<evidence type="ECO:0000259" key="3">
    <source>
        <dbReference type="SMART" id="SM00848"/>
    </source>
</evidence>
<dbReference type="Proteomes" id="UP000092600">
    <property type="component" value="Unassembled WGS sequence"/>
</dbReference>
<dbReference type="STRING" id="4615.A0A199VSR7"/>
<comment type="similarity">
    <text evidence="1">Belongs to the peptidase C1 family.</text>
</comment>
<dbReference type="PROSITE" id="PS00639">
    <property type="entry name" value="THIOL_PROTEASE_HIS"/>
    <property type="match status" value="1"/>
</dbReference>
<dbReference type="GO" id="GO:0006508">
    <property type="term" value="P:proteolysis"/>
    <property type="evidence" value="ECO:0007669"/>
    <property type="project" value="InterPro"/>
</dbReference>
<evidence type="ECO:0000313" key="4">
    <source>
        <dbReference type="EMBL" id="OAY80099.1"/>
    </source>
</evidence>
<protein>
    <submittedName>
        <fullName evidence="4">Fruit bromelain</fullName>
    </submittedName>
</protein>
<dbReference type="EMBL" id="LSRQ01000950">
    <property type="protein sequence ID" value="OAY80099.1"/>
    <property type="molecule type" value="Genomic_DNA"/>
</dbReference>
<evidence type="ECO:0000313" key="5">
    <source>
        <dbReference type="Proteomes" id="UP000092600"/>
    </source>
</evidence>
<feature type="domain" description="Cathepsin propeptide inhibitor" evidence="3">
    <location>
        <begin position="1"/>
        <end position="54"/>
    </location>
</feature>
<dbReference type="Gene3D" id="3.90.70.10">
    <property type="entry name" value="Cysteine proteinases"/>
    <property type="match status" value="1"/>
</dbReference>
<dbReference type="Pfam" id="PF08246">
    <property type="entry name" value="Inhibitor_I29"/>
    <property type="match status" value="1"/>
</dbReference>
<dbReference type="Pfam" id="PF00112">
    <property type="entry name" value="Peptidase_C1"/>
    <property type="match status" value="1"/>
</dbReference>
<reference evidence="4 5" key="1">
    <citation type="journal article" date="2016" name="DNA Res.">
        <title>The draft genome of MD-2 pineapple using hybrid error correction of long reads.</title>
        <authorList>
            <person name="Redwan R.M."/>
            <person name="Saidin A."/>
            <person name="Kumar S.V."/>
        </authorList>
    </citation>
    <scope>NUCLEOTIDE SEQUENCE [LARGE SCALE GENOMIC DNA]</scope>
    <source>
        <strain evidence="5">cv. MD2</strain>
        <tissue evidence="4">Leaf</tissue>
    </source>
</reference>
<evidence type="ECO:0000259" key="2">
    <source>
        <dbReference type="SMART" id="SM00645"/>
    </source>
</evidence>
<gene>
    <name evidence="4" type="ORF">ACMD2_20378</name>
</gene>
<dbReference type="SMART" id="SM00645">
    <property type="entry name" value="Pept_C1"/>
    <property type="match status" value="1"/>
</dbReference>
<dbReference type="GO" id="GO:0008234">
    <property type="term" value="F:cysteine-type peptidase activity"/>
    <property type="evidence" value="ECO:0007669"/>
    <property type="project" value="InterPro"/>
</dbReference>
<proteinExistence type="inferred from homology"/>
<evidence type="ECO:0000256" key="1">
    <source>
        <dbReference type="ARBA" id="ARBA00008455"/>
    </source>
</evidence>
<dbReference type="InterPro" id="IPR013201">
    <property type="entry name" value="Prot_inhib_I29"/>
</dbReference>
<dbReference type="Gene3D" id="1.10.287.2250">
    <property type="match status" value="1"/>
</dbReference>
<dbReference type="AlphaFoldDB" id="A0A199VSR7"/>
<sequence>MAEYGRVYNDNDEKLHRFQIFKNNVNHIETFNSRSGNSYTLGVNKFADMTNSEFTAQYTGTMVWHPKLCNPYQEYKATCNANYVPSSAYITGYGSLERNNETSVTYAVSNQPVAVSIHVSEDFRFYSGGVFRRPCSGSLNHAVVIIGYDQDSSSGIKYWTVKNSWGSWWV</sequence>
<dbReference type="InterPro" id="IPR025660">
    <property type="entry name" value="Pept_his_AS"/>
</dbReference>
<dbReference type="PANTHER" id="PTHR12411">
    <property type="entry name" value="CYSTEINE PROTEASE FAMILY C1-RELATED"/>
    <property type="match status" value="1"/>
</dbReference>
<feature type="domain" description="Peptidase C1A papain C-terminal" evidence="2">
    <location>
        <begin position="22"/>
        <end position="170"/>
    </location>
</feature>
<dbReference type="SMART" id="SM00848">
    <property type="entry name" value="Inhibitor_I29"/>
    <property type="match status" value="1"/>
</dbReference>